<evidence type="ECO:0000256" key="3">
    <source>
        <dbReference type="ARBA" id="ARBA00022475"/>
    </source>
</evidence>
<evidence type="ECO:0008006" key="11">
    <source>
        <dbReference type="Google" id="ProtNLM"/>
    </source>
</evidence>
<evidence type="ECO:0000256" key="7">
    <source>
        <dbReference type="SAM" id="MobiDB-lite"/>
    </source>
</evidence>
<feature type="region of interest" description="Disordered" evidence="7">
    <location>
        <begin position="91"/>
        <end position="151"/>
    </location>
</feature>
<keyword evidence="5 8" id="KW-1133">Transmembrane helix</keyword>
<dbReference type="InterPro" id="IPR039428">
    <property type="entry name" value="NUOK/Mnh_C1-like"/>
</dbReference>
<keyword evidence="3" id="KW-1003">Cell membrane</keyword>
<evidence type="ECO:0000256" key="6">
    <source>
        <dbReference type="ARBA" id="ARBA00023136"/>
    </source>
</evidence>
<keyword evidence="6 8" id="KW-0472">Membrane</keyword>
<evidence type="ECO:0000256" key="5">
    <source>
        <dbReference type="ARBA" id="ARBA00022989"/>
    </source>
</evidence>
<dbReference type="PANTHER" id="PTHR34583:SF2">
    <property type="entry name" value="ANTIPORTER SUBUNIT MNHC2-RELATED"/>
    <property type="match status" value="1"/>
</dbReference>
<name>A0AAJ0U4Y0_9GAMM</name>
<keyword evidence="4 8" id="KW-0812">Transmembrane</keyword>
<keyword evidence="10" id="KW-1185">Reference proteome</keyword>
<dbReference type="GO" id="GO:0005886">
    <property type="term" value="C:plasma membrane"/>
    <property type="evidence" value="ECO:0007669"/>
    <property type="project" value="UniProtKB-SubCell"/>
</dbReference>
<dbReference type="Pfam" id="PF00420">
    <property type="entry name" value="Oxidored_q2"/>
    <property type="match status" value="1"/>
</dbReference>
<dbReference type="Proteomes" id="UP001296776">
    <property type="component" value="Unassembled WGS sequence"/>
</dbReference>
<evidence type="ECO:0000313" key="9">
    <source>
        <dbReference type="EMBL" id="MBK1704905.1"/>
    </source>
</evidence>
<feature type="compositionally biased region" description="Basic and acidic residues" evidence="7">
    <location>
        <begin position="116"/>
        <end position="126"/>
    </location>
</feature>
<evidence type="ECO:0000256" key="1">
    <source>
        <dbReference type="ARBA" id="ARBA00004651"/>
    </source>
</evidence>
<dbReference type="AlphaFoldDB" id="A0AAJ0U4Y0"/>
<comment type="similarity">
    <text evidence="2">Belongs to the CPA3 antiporters (TC 2.A.63) subunit C family.</text>
</comment>
<protein>
    <recommendedName>
        <fullName evidence="11">Na+/H+ antiporter subunit C</fullName>
    </recommendedName>
</protein>
<reference evidence="9" key="1">
    <citation type="submission" date="2017-08" db="EMBL/GenBank/DDBJ databases">
        <authorList>
            <person name="Imhoff J.F."/>
            <person name="Rahn T."/>
            <person name="Kuenzel S."/>
            <person name="Neulinger S.C."/>
        </authorList>
    </citation>
    <scope>NUCLEOTIDE SEQUENCE</scope>
    <source>
        <strain evidence="9">DSM 11080</strain>
    </source>
</reference>
<evidence type="ECO:0000256" key="4">
    <source>
        <dbReference type="ARBA" id="ARBA00022692"/>
    </source>
</evidence>
<reference evidence="9" key="2">
    <citation type="journal article" date="2020" name="Microorganisms">
        <title>Osmotic Adaptation and Compatible Solute Biosynthesis of Phototrophic Bacteria as Revealed from Genome Analyses.</title>
        <authorList>
            <person name="Imhoff J.F."/>
            <person name="Rahn T."/>
            <person name="Kunzel S."/>
            <person name="Keller A."/>
            <person name="Neulinger S.C."/>
        </authorList>
    </citation>
    <scope>NUCLEOTIDE SEQUENCE</scope>
    <source>
        <strain evidence="9">DSM 11080</strain>
    </source>
</reference>
<evidence type="ECO:0000313" key="10">
    <source>
        <dbReference type="Proteomes" id="UP001296776"/>
    </source>
</evidence>
<gene>
    <name evidence="9" type="ORF">CKO40_10230</name>
</gene>
<organism evidence="9 10">
    <name type="scientific">Halochromatium glycolicum</name>
    <dbReference type="NCBI Taxonomy" id="85075"/>
    <lineage>
        <taxon>Bacteria</taxon>
        <taxon>Pseudomonadati</taxon>
        <taxon>Pseudomonadota</taxon>
        <taxon>Gammaproteobacteria</taxon>
        <taxon>Chromatiales</taxon>
        <taxon>Chromatiaceae</taxon>
        <taxon>Halochromatium</taxon>
    </lineage>
</organism>
<feature type="transmembrane region" description="Helical" evidence="8">
    <location>
        <begin position="32"/>
        <end position="51"/>
    </location>
</feature>
<comment type="subcellular location">
    <subcellularLocation>
        <location evidence="1">Cell membrane</location>
        <topology evidence="1">Multi-pass membrane protein</topology>
    </subcellularLocation>
</comment>
<accession>A0AAJ0U4Y0</accession>
<feature type="transmembrane region" description="Helical" evidence="8">
    <location>
        <begin position="63"/>
        <end position="83"/>
    </location>
</feature>
<dbReference type="Gene3D" id="1.10.287.3510">
    <property type="match status" value="1"/>
</dbReference>
<evidence type="ECO:0000256" key="2">
    <source>
        <dbReference type="ARBA" id="ARBA00010388"/>
    </source>
</evidence>
<dbReference type="PANTHER" id="PTHR34583">
    <property type="entry name" value="ANTIPORTER SUBUNIT MNHC2-RELATED"/>
    <property type="match status" value="1"/>
</dbReference>
<proteinExistence type="inferred from homology"/>
<feature type="transmembrane region" description="Helical" evidence="8">
    <location>
        <begin position="6"/>
        <end position="25"/>
    </location>
</feature>
<dbReference type="InterPro" id="IPR050601">
    <property type="entry name" value="CPA3_antiporter_subunitC"/>
</dbReference>
<dbReference type="EMBL" id="NRSJ01000016">
    <property type="protein sequence ID" value="MBK1704905.1"/>
    <property type="molecule type" value="Genomic_DNA"/>
</dbReference>
<comment type="caution">
    <text evidence="9">The sequence shown here is derived from an EMBL/GenBank/DDBJ whole genome shotgun (WGS) entry which is preliminary data.</text>
</comment>
<evidence type="ECO:0000256" key="8">
    <source>
        <dbReference type="SAM" id="Phobius"/>
    </source>
</evidence>
<sequence length="151" mass="15754">MSAQFLYGGAGILLFALGLWSLLVHEALLRKLIAINIAGGGVFHVFIAIAYRGDTAPPDPVPHALVLTGIVVAVSATALVLALHRRLEQAEESAADAEGRSESASASSAAPPPRTPTERTPTERTPTELTPADLTPADLTPETLHPETPHG</sequence>